<dbReference type="PANTHER" id="PTHR43744">
    <property type="entry name" value="ABC TRANSPORTER PERMEASE PROTEIN MG189-RELATED-RELATED"/>
    <property type="match status" value="1"/>
</dbReference>
<comment type="similarity">
    <text evidence="7">Belongs to the binding-protein-dependent transport system permease family.</text>
</comment>
<evidence type="ECO:0000256" key="2">
    <source>
        <dbReference type="ARBA" id="ARBA00022448"/>
    </source>
</evidence>
<evidence type="ECO:0000259" key="8">
    <source>
        <dbReference type="PROSITE" id="PS50928"/>
    </source>
</evidence>
<feature type="transmembrane region" description="Helical" evidence="7">
    <location>
        <begin position="145"/>
        <end position="166"/>
    </location>
</feature>
<evidence type="ECO:0000313" key="10">
    <source>
        <dbReference type="Proteomes" id="UP000295636"/>
    </source>
</evidence>
<feature type="transmembrane region" description="Helical" evidence="7">
    <location>
        <begin position="86"/>
        <end position="104"/>
    </location>
</feature>
<dbReference type="Proteomes" id="UP000295636">
    <property type="component" value="Unassembled WGS sequence"/>
</dbReference>
<keyword evidence="2 7" id="KW-0813">Transport</keyword>
<dbReference type="OrthoDB" id="157184at2"/>
<name>A0A4R5KNB7_9BACL</name>
<organism evidence="9 10">
    <name type="scientific">Paenibacillus piri</name>
    <dbReference type="NCBI Taxonomy" id="2547395"/>
    <lineage>
        <taxon>Bacteria</taxon>
        <taxon>Bacillati</taxon>
        <taxon>Bacillota</taxon>
        <taxon>Bacilli</taxon>
        <taxon>Bacillales</taxon>
        <taxon>Paenibacillaceae</taxon>
        <taxon>Paenibacillus</taxon>
    </lineage>
</organism>
<protein>
    <submittedName>
        <fullName evidence="9">Carbohydrate ABC transporter permease</fullName>
    </submittedName>
</protein>
<comment type="subcellular location">
    <subcellularLocation>
        <location evidence="1 7">Cell membrane</location>
        <topology evidence="1 7">Multi-pass membrane protein</topology>
    </subcellularLocation>
</comment>
<feature type="transmembrane region" description="Helical" evidence="7">
    <location>
        <begin position="116"/>
        <end position="139"/>
    </location>
</feature>
<dbReference type="Gene3D" id="1.10.3720.10">
    <property type="entry name" value="MetI-like"/>
    <property type="match status" value="1"/>
</dbReference>
<dbReference type="EMBL" id="SMRT01000008">
    <property type="protein sequence ID" value="TDF96147.1"/>
    <property type="molecule type" value="Genomic_DNA"/>
</dbReference>
<accession>A0A4R5KNB7</accession>
<sequence>MVTKKGVTLMSIKLSANLWIGALLTAFAILTFLPFYYVMLASVSDSNLIKEGELLLLPRGFNLKAYGLIFDNPQFLHSFMVTVTRTVLGLGVNLLLQLTIAYALSKRYLPGRKAFMLYIIITMMFNGGIVPTFLIVKATGLIDTIWALVIPTAISTWNVILLRTFFENVPDSLEESAKIDGANDIYIFAKIYLPLSLPAIMTIGLFIAVHHWNAFMDAVIYTSSADLKVLQLFLRDMVIQMEMAALMGDMSAMSEVSSLSIRTASIFLASLPIIAVYPFIQRFFVKGVMVGAVKG</sequence>
<feature type="transmembrane region" description="Helical" evidence="7">
    <location>
        <begin position="259"/>
        <end position="280"/>
    </location>
</feature>
<feature type="domain" description="ABC transmembrane type-1" evidence="8">
    <location>
        <begin position="79"/>
        <end position="268"/>
    </location>
</feature>
<dbReference type="Pfam" id="PF00528">
    <property type="entry name" value="BPD_transp_1"/>
    <property type="match status" value="1"/>
</dbReference>
<keyword evidence="5 7" id="KW-1133">Transmembrane helix</keyword>
<dbReference type="GO" id="GO:0005886">
    <property type="term" value="C:plasma membrane"/>
    <property type="evidence" value="ECO:0007669"/>
    <property type="project" value="UniProtKB-SubCell"/>
</dbReference>
<feature type="transmembrane region" description="Helical" evidence="7">
    <location>
        <begin position="16"/>
        <end position="38"/>
    </location>
</feature>
<reference evidence="9 10" key="1">
    <citation type="submission" date="2019-03" db="EMBL/GenBank/DDBJ databases">
        <title>This is whole genome sequence of Paenibacillus sp MS74 strain.</title>
        <authorList>
            <person name="Trinh H.N."/>
        </authorList>
    </citation>
    <scope>NUCLEOTIDE SEQUENCE [LARGE SCALE GENOMIC DNA]</scope>
    <source>
        <strain evidence="9 10">MS74</strain>
    </source>
</reference>
<keyword evidence="3" id="KW-1003">Cell membrane</keyword>
<dbReference type="CDD" id="cd06261">
    <property type="entry name" value="TM_PBP2"/>
    <property type="match status" value="1"/>
</dbReference>
<dbReference type="InterPro" id="IPR000515">
    <property type="entry name" value="MetI-like"/>
</dbReference>
<dbReference type="AlphaFoldDB" id="A0A4R5KNB7"/>
<evidence type="ECO:0000256" key="1">
    <source>
        <dbReference type="ARBA" id="ARBA00004651"/>
    </source>
</evidence>
<gene>
    <name evidence="9" type="ORF">E1757_17235</name>
</gene>
<evidence type="ECO:0000256" key="6">
    <source>
        <dbReference type="ARBA" id="ARBA00023136"/>
    </source>
</evidence>
<keyword evidence="10" id="KW-1185">Reference proteome</keyword>
<dbReference type="InterPro" id="IPR035906">
    <property type="entry name" value="MetI-like_sf"/>
</dbReference>
<proteinExistence type="inferred from homology"/>
<dbReference type="GO" id="GO:0055085">
    <property type="term" value="P:transmembrane transport"/>
    <property type="evidence" value="ECO:0007669"/>
    <property type="project" value="InterPro"/>
</dbReference>
<evidence type="ECO:0000256" key="4">
    <source>
        <dbReference type="ARBA" id="ARBA00022692"/>
    </source>
</evidence>
<keyword evidence="6 7" id="KW-0472">Membrane</keyword>
<keyword evidence="4 7" id="KW-0812">Transmembrane</keyword>
<dbReference type="PANTHER" id="PTHR43744:SF9">
    <property type="entry name" value="POLYGALACTURONAN_RHAMNOGALACTURONAN TRANSPORT SYSTEM PERMEASE PROTEIN YTCP"/>
    <property type="match status" value="1"/>
</dbReference>
<evidence type="ECO:0000256" key="3">
    <source>
        <dbReference type="ARBA" id="ARBA00022475"/>
    </source>
</evidence>
<comment type="caution">
    <text evidence="9">The sequence shown here is derived from an EMBL/GenBank/DDBJ whole genome shotgun (WGS) entry which is preliminary data.</text>
</comment>
<feature type="transmembrane region" description="Helical" evidence="7">
    <location>
        <begin position="187"/>
        <end position="209"/>
    </location>
</feature>
<evidence type="ECO:0000256" key="5">
    <source>
        <dbReference type="ARBA" id="ARBA00022989"/>
    </source>
</evidence>
<dbReference type="SUPFAM" id="SSF161098">
    <property type="entry name" value="MetI-like"/>
    <property type="match status" value="1"/>
</dbReference>
<dbReference type="PROSITE" id="PS50928">
    <property type="entry name" value="ABC_TM1"/>
    <property type="match status" value="1"/>
</dbReference>
<evidence type="ECO:0000256" key="7">
    <source>
        <dbReference type="RuleBase" id="RU363032"/>
    </source>
</evidence>
<evidence type="ECO:0000313" key="9">
    <source>
        <dbReference type="EMBL" id="TDF96147.1"/>
    </source>
</evidence>